<feature type="domain" description="DNA-PKcs N-terminal" evidence="1">
    <location>
        <begin position="282"/>
        <end position="446"/>
    </location>
</feature>
<protein>
    <recommendedName>
        <fullName evidence="1">DNA-PKcs N-terminal domain-containing protein</fullName>
    </recommendedName>
</protein>
<evidence type="ECO:0000313" key="2">
    <source>
        <dbReference type="EMBL" id="KAK2728111.1"/>
    </source>
</evidence>
<dbReference type="AlphaFoldDB" id="A0AA88LLN5"/>
<comment type="caution">
    <text evidence="2">The sequence shown here is derived from an EMBL/GenBank/DDBJ whole genome shotgun (WGS) entry which is preliminary data.</text>
</comment>
<feature type="non-terminal residue" evidence="2">
    <location>
        <position position="1"/>
    </location>
</feature>
<evidence type="ECO:0000313" key="3">
    <source>
        <dbReference type="Proteomes" id="UP001187531"/>
    </source>
</evidence>
<dbReference type="InterPro" id="IPR016024">
    <property type="entry name" value="ARM-type_fold"/>
</dbReference>
<dbReference type="Pfam" id="PF20500">
    <property type="entry name" value="DNA-PKcs_N"/>
    <property type="match status" value="2"/>
</dbReference>
<sequence length="460" mass="52230">YSYSKGPDMTVIAGSLYGIHGILTSFSEIIAEKQDIKIQIFEVVDEMVLKGIDLPRREAPRAALGLFAECGDIFEAHVCRKYEKWFNALLLWTRHDNADDHRRGYEAIEKLTYLAARHIENLSRDKEKNMVLGMFKFFLDNFKNLLTGYTSYKDRRLAITGIGLFSGPVKTFLKPGETLTLFNLLIKHLEVVYFSGSELSYEDRAVLPIAVKSLGLIIFNVEEYQDYHIDNLKKFSVAMMDNYTQLFDKKIWCGKAVLITMYALSNKTGTLNDYAHAIKYDAESRQSVHQVICSSLMKCSIELITKLDFSLEEANKEDADKEAGKIVPFYMEARKPSDHVLLSNLVDLLLDLLKNRDDINWLSDWILPLGRITIAESEKAPLVSGFYRLFALMLSFIEKQGIYQDTSSKTVALFVNYICTVAEKSADFRDEVLASALQAVLSIPSSWLSSIVGKMTSILK</sequence>
<proteinExistence type="predicted"/>
<accession>A0AA88LLN5</accession>
<evidence type="ECO:0000259" key="1">
    <source>
        <dbReference type="Pfam" id="PF20500"/>
    </source>
</evidence>
<dbReference type="InterPro" id="IPR046804">
    <property type="entry name" value="DNA-PKcs_N"/>
</dbReference>
<dbReference type="EMBL" id="JAVRJZ010000001">
    <property type="protein sequence ID" value="KAK2728111.1"/>
    <property type="molecule type" value="Genomic_DNA"/>
</dbReference>
<feature type="domain" description="DNA-PKcs N-terminal" evidence="1">
    <location>
        <begin position="4"/>
        <end position="281"/>
    </location>
</feature>
<feature type="non-terminal residue" evidence="2">
    <location>
        <position position="460"/>
    </location>
</feature>
<organism evidence="2 3">
    <name type="scientific">Artemia franciscana</name>
    <name type="common">Brine shrimp</name>
    <name type="synonym">Artemia sanfranciscana</name>
    <dbReference type="NCBI Taxonomy" id="6661"/>
    <lineage>
        <taxon>Eukaryota</taxon>
        <taxon>Metazoa</taxon>
        <taxon>Ecdysozoa</taxon>
        <taxon>Arthropoda</taxon>
        <taxon>Crustacea</taxon>
        <taxon>Branchiopoda</taxon>
        <taxon>Anostraca</taxon>
        <taxon>Artemiidae</taxon>
        <taxon>Artemia</taxon>
    </lineage>
</organism>
<name>A0AA88LLN5_ARTSF</name>
<keyword evidence="3" id="KW-1185">Reference proteome</keyword>
<dbReference type="Proteomes" id="UP001187531">
    <property type="component" value="Unassembled WGS sequence"/>
</dbReference>
<dbReference type="SUPFAM" id="SSF48371">
    <property type="entry name" value="ARM repeat"/>
    <property type="match status" value="1"/>
</dbReference>
<gene>
    <name evidence="2" type="ORF">QYM36_008556</name>
</gene>
<reference evidence="2" key="1">
    <citation type="submission" date="2023-07" db="EMBL/GenBank/DDBJ databases">
        <title>Chromosome-level genome assembly of Artemia franciscana.</title>
        <authorList>
            <person name="Jo E."/>
        </authorList>
    </citation>
    <scope>NUCLEOTIDE SEQUENCE</scope>
    <source>
        <tissue evidence="2">Whole body</tissue>
    </source>
</reference>